<dbReference type="Pfam" id="PF00684">
    <property type="entry name" value="DnaJ_CXXCXGXG"/>
    <property type="match status" value="1"/>
</dbReference>
<evidence type="ECO:0000313" key="10">
    <source>
        <dbReference type="Proteomes" id="UP000270296"/>
    </source>
</evidence>
<dbReference type="FunFam" id="1.10.287.110:FF:000014">
    <property type="entry name" value="dnaJ homolog subfamily A member 1"/>
    <property type="match status" value="1"/>
</dbReference>
<dbReference type="AlphaFoldDB" id="A0A183IC79"/>
<feature type="zinc finger region" description="CR-type" evidence="5">
    <location>
        <begin position="128"/>
        <end position="215"/>
    </location>
</feature>
<dbReference type="FunFam" id="2.60.260.20:FF:000003">
    <property type="entry name" value="DnaJ subfamily A member 2"/>
    <property type="match status" value="1"/>
</dbReference>
<reference evidence="11" key="1">
    <citation type="submission" date="2016-06" db="UniProtKB">
        <authorList>
            <consortium name="WormBaseParasite"/>
        </authorList>
    </citation>
    <scope>IDENTIFICATION</scope>
</reference>
<feature type="region of interest" description="Disordered" evidence="6">
    <location>
        <begin position="370"/>
        <end position="400"/>
    </location>
</feature>
<proteinExistence type="inferred from homology"/>
<dbReference type="EMBL" id="UZAM01006753">
    <property type="protein sequence ID" value="VDO93626.1"/>
    <property type="molecule type" value="Genomic_DNA"/>
</dbReference>
<dbReference type="GO" id="GO:0051082">
    <property type="term" value="F:unfolded protein binding"/>
    <property type="evidence" value="ECO:0007669"/>
    <property type="project" value="InterPro"/>
</dbReference>
<evidence type="ECO:0000256" key="5">
    <source>
        <dbReference type="PROSITE-ProRule" id="PRU00546"/>
    </source>
</evidence>
<evidence type="ECO:0000259" key="7">
    <source>
        <dbReference type="PROSITE" id="PS50076"/>
    </source>
</evidence>
<dbReference type="PROSITE" id="PS50076">
    <property type="entry name" value="DNAJ_2"/>
    <property type="match status" value="1"/>
</dbReference>
<dbReference type="PROSITE" id="PS51188">
    <property type="entry name" value="ZF_CR"/>
    <property type="match status" value="1"/>
</dbReference>
<keyword evidence="10" id="KW-1185">Reference proteome</keyword>
<dbReference type="PANTHER" id="PTHR43888">
    <property type="entry name" value="DNAJ-LIKE-2, ISOFORM A-RELATED"/>
    <property type="match status" value="1"/>
</dbReference>
<dbReference type="InterPro" id="IPR001305">
    <property type="entry name" value="HSP_DnaJ_Cys-rich_dom"/>
</dbReference>
<dbReference type="SUPFAM" id="SSF57938">
    <property type="entry name" value="DnaJ/Hsp40 cysteine-rich domain"/>
    <property type="match status" value="1"/>
</dbReference>
<dbReference type="SMART" id="SM00271">
    <property type="entry name" value="DnaJ"/>
    <property type="match status" value="1"/>
</dbReference>
<accession>A0A183IC79</accession>
<dbReference type="FunFam" id="2.10.230.10:FF:000001">
    <property type="entry name" value="DnaJ subfamily A member 2"/>
    <property type="match status" value="1"/>
</dbReference>
<keyword evidence="3 5" id="KW-0863">Zinc-finger</keyword>
<feature type="domain" description="CR-type" evidence="8">
    <location>
        <begin position="128"/>
        <end position="215"/>
    </location>
</feature>
<evidence type="ECO:0000256" key="4">
    <source>
        <dbReference type="ARBA" id="ARBA00022833"/>
    </source>
</evidence>
<sequence>MVKETKYYDILGVKPNSTETELKKAYRKLALKYHPDKNPSEGERFKLISQAYEVLSDPQKREIYDEGGEEALKTGGTGGGFQFSSPMEMFQMFFGGNFGGGRGRGSRQNRGKDVIHELNVPLEDLYNGTTKRLAVQKSVICDKCHGAARRGGKEGTVQKCANCKGSGIQVRTHQISPSMIQQTQTVCSECHGEGEVIPLKDRCRYCQGKKVVREKKILEVHIDKGMEDGQKIVFSQEGDQEPGLQAGDIIIVLSEQEHPIFTRQGRHLFMKMELELVEALCGFQRGITTLDGRQLLISVLPDRRCVPGEGMPQYKNPFEKGYLVIKFFVKFPPQNFLPPKQLDELANLLPPREECIIPDQAEEVYMAEADLSRDGSSRRATAYEEDEMPSGAQTMQCHPQ</sequence>
<dbReference type="GO" id="GO:0008270">
    <property type="term" value="F:zinc ion binding"/>
    <property type="evidence" value="ECO:0007669"/>
    <property type="project" value="UniProtKB-KW"/>
</dbReference>
<dbReference type="InterPro" id="IPR036869">
    <property type="entry name" value="J_dom_sf"/>
</dbReference>
<dbReference type="CDD" id="cd10747">
    <property type="entry name" value="DnaJ_C"/>
    <property type="match status" value="1"/>
</dbReference>
<dbReference type="CDD" id="cd10719">
    <property type="entry name" value="DnaJ_zf"/>
    <property type="match status" value="1"/>
</dbReference>
<feature type="compositionally biased region" description="Polar residues" evidence="6">
    <location>
        <begin position="391"/>
        <end position="400"/>
    </location>
</feature>
<dbReference type="Proteomes" id="UP000270296">
    <property type="component" value="Unassembled WGS sequence"/>
</dbReference>
<dbReference type="PROSITE" id="PS00636">
    <property type="entry name" value="DNAJ_1"/>
    <property type="match status" value="1"/>
</dbReference>
<keyword evidence="2" id="KW-0677">Repeat</keyword>
<dbReference type="Pfam" id="PF00226">
    <property type="entry name" value="DnaJ"/>
    <property type="match status" value="1"/>
</dbReference>
<evidence type="ECO:0000256" key="3">
    <source>
        <dbReference type="ARBA" id="ARBA00022771"/>
    </source>
</evidence>
<keyword evidence="1 5" id="KW-0479">Metal-binding</keyword>
<dbReference type="InterPro" id="IPR002939">
    <property type="entry name" value="DnaJ_C"/>
</dbReference>
<dbReference type="PRINTS" id="PR00625">
    <property type="entry name" value="JDOMAIN"/>
</dbReference>
<organism evidence="11">
    <name type="scientific">Soboliphyme baturini</name>
    <dbReference type="NCBI Taxonomy" id="241478"/>
    <lineage>
        <taxon>Eukaryota</taxon>
        <taxon>Metazoa</taxon>
        <taxon>Ecdysozoa</taxon>
        <taxon>Nematoda</taxon>
        <taxon>Enoplea</taxon>
        <taxon>Dorylaimia</taxon>
        <taxon>Dioctophymatida</taxon>
        <taxon>Dioctophymatoidea</taxon>
        <taxon>Soboliphymatidae</taxon>
        <taxon>Soboliphyme</taxon>
    </lineage>
</organism>
<feature type="domain" description="J" evidence="7">
    <location>
        <begin position="6"/>
        <end position="68"/>
    </location>
</feature>
<dbReference type="SUPFAM" id="SSF49493">
    <property type="entry name" value="HSP40/DnaJ peptide-binding domain"/>
    <property type="match status" value="2"/>
</dbReference>
<dbReference type="InterPro" id="IPR044713">
    <property type="entry name" value="DNJA1/2-like"/>
</dbReference>
<keyword evidence="4 5" id="KW-0862">Zinc</keyword>
<evidence type="ECO:0000313" key="9">
    <source>
        <dbReference type="EMBL" id="VDO93626.1"/>
    </source>
</evidence>
<dbReference type="Pfam" id="PF01556">
    <property type="entry name" value="DnaJ_C"/>
    <property type="match status" value="1"/>
</dbReference>
<protein>
    <submittedName>
        <fullName evidence="11">DnaJ homolog subfamily A member 2</fullName>
    </submittedName>
</protein>
<dbReference type="OrthoDB" id="550424at2759"/>
<dbReference type="Gene3D" id="2.60.260.20">
    <property type="entry name" value="Urease metallochaperone UreE, N-terminal domain"/>
    <property type="match status" value="2"/>
</dbReference>
<evidence type="ECO:0000256" key="1">
    <source>
        <dbReference type="ARBA" id="ARBA00022723"/>
    </source>
</evidence>
<evidence type="ECO:0000256" key="6">
    <source>
        <dbReference type="SAM" id="MobiDB-lite"/>
    </source>
</evidence>
<dbReference type="Gene3D" id="2.10.230.10">
    <property type="entry name" value="Heat shock protein DnaJ, cysteine-rich domain"/>
    <property type="match status" value="1"/>
</dbReference>
<dbReference type="GO" id="GO:0030544">
    <property type="term" value="F:Hsp70 protein binding"/>
    <property type="evidence" value="ECO:0007669"/>
    <property type="project" value="InterPro"/>
</dbReference>
<dbReference type="GO" id="GO:0006457">
    <property type="term" value="P:protein folding"/>
    <property type="evidence" value="ECO:0007669"/>
    <property type="project" value="InterPro"/>
</dbReference>
<dbReference type="WBParaSite" id="SBAD_0000127301-mRNA-1">
    <property type="protein sequence ID" value="SBAD_0000127301-mRNA-1"/>
    <property type="gene ID" value="SBAD_0000127301"/>
</dbReference>
<dbReference type="SUPFAM" id="SSF46565">
    <property type="entry name" value="Chaperone J-domain"/>
    <property type="match status" value="1"/>
</dbReference>
<dbReference type="CDD" id="cd06257">
    <property type="entry name" value="DnaJ"/>
    <property type="match status" value="1"/>
</dbReference>
<evidence type="ECO:0000256" key="2">
    <source>
        <dbReference type="ARBA" id="ARBA00022737"/>
    </source>
</evidence>
<dbReference type="HAMAP" id="MF_01152">
    <property type="entry name" value="DnaJ"/>
    <property type="match status" value="1"/>
</dbReference>
<dbReference type="InterPro" id="IPR012724">
    <property type="entry name" value="DnaJ"/>
</dbReference>
<name>A0A183IC79_9BILA</name>
<dbReference type="InterPro" id="IPR001623">
    <property type="entry name" value="DnaJ_domain"/>
</dbReference>
<dbReference type="GO" id="GO:0009408">
    <property type="term" value="P:response to heat"/>
    <property type="evidence" value="ECO:0007669"/>
    <property type="project" value="InterPro"/>
</dbReference>
<dbReference type="InterPro" id="IPR036410">
    <property type="entry name" value="HSP_DnaJ_Cys-rich_dom_sf"/>
</dbReference>
<dbReference type="InterPro" id="IPR008971">
    <property type="entry name" value="HSP40/DnaJ_pept-bd"/>
</dbReference>
<evidence type="ECO:0000259" key="8">
    <source>
        <dbReference type="PROSITE" id="PS51188"/>
    </source>
</evidence>
<evidence type="ECO:0000313" key="11">
    <source>
        <dbReference type="WBParaSite" id="SBAD_0000127301-mRNA-1"/>
    </source>
</evidence>
<dbReference type="Gene3D" id="1.10.287.110">
    <property type="entry name" value="DnaJ domain"/>
    <property type="match status" value="1"/>
</dbReference>
<dbReference type="InterPro" id="IPR018253">
    <property type="entry name" value="DnaJ_domain_CS"/>
</dbReference>
<dbReference type="GO" id="GO:0005524">
    <property type="term" value="F:ATP binding"/>
    <property type="evidence" value="ECO:0007669"/>
    <property type="project" value="InterPro"/>
</dbReference>
<reference evidence="9 10" key="2">
    <citation type="submission" date="2018-11" db="EMBL/GenBank/DDBJ databases">
        <authorList>
            <consortium name="Pathogen Informatics"/>
        </authorList>
    </citation>
    <scope>NUCLEOTIDE SEQUENCE [LARGE SCALE GENOMIC DNA]</scope>
</reference>
<gene>
    <name evidence="9" type="ORF">SBAD_LOCUS1223</name>
</gene>